<dbReference type="GO" id="GO:0005524">
    <property type="term" value="F:ATP binding"/>
    <property type="evidence" value="ECO:0007669"/>
    <property type="project" value="UniProtKB-KW"/>
</dbReference>
<dbReference type="GO" id="GO:0016887">
    <property type="term" value="F:ATP hydrolysis activity"/>
    <property type="evidence" value="ECO:0007669"/>
    <property type="project" value="InterPro"/>
</dbReference>
<gene>
    <name evidence="7" type="ORF">DC366_06245</name>
</gene>
<dbReference type="Pfam" id="PF08352">
    <property type="entry name" value="oligo_HPY"/>
    <property type="match status" value="1"/>
</dbReference>
<name>A0A2T7GA87_9RHOB</name>
<evidence type="ECO:0000259" key="6">
    <source>
        <dbReference type="PROSITE" id="PS50893"/>
    </source>
</evidence>
<dbReference type="PANTHER" id="PTHR43776">
    <property type="entry name" value="TRANSPORT ATP-BINDING PROTEIN"/>
    <property type="match status" value="1"/>
</dbReference>
<evidence type="ECO:0000256" key="2">
    <source>
        <dbReference type="ARBA" id="ARBA00005417"/>
    </source>
</evidence>
<dbReference type="InterPro" id="IPR003593">
    <property type="entry name" value="AAA+_ATPase"/>
</dbReference>
<evidence type="ECO:0000256" key="3">
    <source>
        <dbReference type="ARBA" id="ARBA00022448"/>
    </source>
</evidence>
<comment type="caution">
    <text evidence="7">The sequence shown here is derived from an EMBL/GenBank/DDBJ whole genome shotgun (WGS) entry which is preliminary data.</text>
</comment>
<dbReference type="PROSITE" id="PS00211">
    <property type="entry name" value="ABC_TRANSPORTER_1"/>
    <property type="match status" value="1"/>
</dbReference>
<dbReference type="EMBL" id="QCYH01000002">
    <property type="protein sequence ID" value="PVA11335.1"/>
    <property type="molecule type" value="Genomic_DNA"/>
</dbReference>
<dbReference type="InterPro" id="IPR013563">
    <property type="entry name" value="Oligopep_ABC_C"/>
</dbReference>
<evidence type="ECO:0000256" key="5">
    <source>
        <dbReference type="ARBA" id="ARBA00022840"/>
    </source>
</evidence>
<dbReference type="InterPro" id="IPR003439">
    <property type="entry name" value="ABC_transporter-like_ATP-bd"/>
</dbReference>
<dbReference type="Gene3D" id="3.40.50.300">
    <property type="entry name" value="P-loop containing nucleotide triphosphate hydrolases"/>
    <property type="match status" value="1"/>
</dbReference>
<feature type="domain" description="ABC transporter" evidence="6">
    <location>
        <begin position="12"/>
        <end position="256"/>
    </location>
</feature>
<keyword evidence="3" id="KW-0813">Transport</keyword>
<evidence type="ECO:0000256" key="4">
    <source>
        <dbReference type="ARBA" id="ARBA00022741"/>
    </source>
</evidence>
<dbReference type="SUPFAM" id="SSF52540">
    <property type="entry name" value="P-loop containing nucleoside triphosphate hydrolases"/>
    <property type="match status" value="1"/>
</dbReference>
<dbReference type="OrthoDB" id="9802264at2"/>
<dbReference type="InterPro" id="IPR050319">
    <property type="entry name" value="ABC_transp_ATP-bind"/>
</dbReference>
<evidence type="ECO:0000313" key="7">
    <source>
        <dbReference type="EMBL" id="PVA11335.1"/>
    </source>
</evidence>
<dbReference type="Proteomes" id="UP000244446">
    <property type="component" value="Unassembled WGS sequence"/>
</dbReference>
<dbReference type="AlphaFoldDB" id="A0A2T7GA87"/>
<dbReference type="SMART" id="SM00382">
    <property type="entry name" value="AAA"/>
    <property type="match status" value="1"/>
</dbReference>
<dbReference type="GO" id="GO:0015833">
    <property type="term" value="P:peptide transport"/>
    <property type="evidence" value="ECO:0007669"/>
    <property type="project" value="InterPro"/>
</dbReference>
<keyword evidence="4" id="KW-0547">Nucleotide-binding</keyword>
<keyword evidence="5 7" id="KW-0067">ATP-binding</keyword>
<comment type="similarity">
    <text evidence="2">Belongs to the ABC transporter superfamily.</text>
</comment>
<keyword evidence="8" id="KW-1185">Reference proteome</keyword>
<dbReference type="PANTHER" id="PTHR43776:SF7">
    <property type="entry name" value="D,D-DIPEPTIDE TRANSPORT ATP-BINDING PROTEIN DDPF-RELATED"/>
    <property type="match status" value="1"/>
</dbReference>
<dbReference type="Pfam" id="PF00005">
    <property type="entry name" value="ABC_tran"/>
    <property type="match status" value="1"/>
</dbReference>
<evidence type="ECO:0000313" key="8">
    <source>
        <dbReference type="Proteomes" id="UP000244446"/>
    </source>
</evidence>
<dbReference type="FunFam" id="3.40.50.300:FF:000016">
    <property type="entry name" value="Oligopeptide ABC transporter ATP-binding component"/>
    <property type="match status" value="1"/>
</dbReference>
<dbReference type="InterPro" id="IPR027417">
    <property type="entry name" value="P-loop_NTPase"/>
</dbReference>
<reference evidence="7 8" key="1">
    <citation type="submission" date="2018-04" db="EMBL/GenBank/DDBJ databases">
        <title>Pelagivirga bohaiensis gen. nov., sp. nov., a bacterium isolated from the Bohai Sea.</title>
        <authorList>
            <person name="Ji X."/>
        </authorList>
    </citation>
    <scope>NUCLEOTIDE SEQUENCE [LARGE SCALE GENOMIC DNA]</scope>
    <source>
        <strain evidence="7 8">BH-SD19</strain>
    </source>
</reference>
<dbReference type="CDD" id="cd03257">
    <property type="entry name" value="ABC_NikE_OppD_transporters"/>
    <property type="match status" value="1"/>
</dbReference>
<dbReference type="GO" id="GO:0005886">
    <property type="term" value="C:plasma membrane"/>
    <property type="evidence" value="ECO:0007669"/>
    <property type="project" value="UniProtKB-SubCell"/>
</dbReference>
<dbReference type="GO" id="GO:0055085">
    <property type="term" value="P:transmembrane transport"/>
    <property type="evidence" value="ECO:0007669"/>
    <property type="project" value="UniProtKB-ARBA"/>
</dbReference>
<accession>A0A2T7GA87</accession>
<comment type="subcellular location">
    <subcellularLocation>
        <location evidence="1">Cell inner membrane</location>
        <topology evidence="1">Peripheral membrane protein</topology>
    </subcellularLocation>
</comment>
<dbReference type="InterPro" id="IPR017871">
    <property type="entry name" value="ABC_transporter-like_CS"/>
</dbReference>
<dbReference type="RefSeq" id="WP_108691308.1">
    <property type="nucleotide sequence ID" value="NZ_QCYH01000002.1"/>
</dbReference>
<organism evidence="7 8">
    <name type="scientific">Pelagivirga sediminicola</name>
    <dbReference type="NCBI Taxonomy" id="2170575"/>
    <lineage>
        <taxon>Bacteria</taxon>
        <taxon>Pseudomonadati</taxon>
        <taxon>Pseudomonadota</taxon>
        <taxon>Alphaproteobacteria</taxon>
        <taxon>Rhodobacterales</taxon>
        <taxon>Paracoccaceae</taxon>
        <taxon>Pelagivirga</taxon>
    </lineage>
</organism>
<protein>
    <submittedName>
        <fullName evidence="7">Peptide ABC transporter ATP-binding protein</fullName>
    </submittedName>
</protein>
<proteinExistence type="inferred from homology"/>
<evidence type="ECO:0000256" key="1">
    <source>
        <dbReference type="ARBA" id="ARBA00004417"/>
    </source>
</evidence>
<dbReference type="PROSITE" id="PS50893">
    <property type="entry name" value="ABC_TRANSPORTER_2"/>
    <property type="match status" value="1"/>
</dbReference>
<sequence>MSALLEVENLCIRYPSMGRVRAALTGAEREFDAVAGVSFTLDKGQTLGLVGESGSGKSTVARTLIGLKRAHSGTIRFDGQDITQAGAREYARLRREMAIMWQDPTGSLSPRLTVGSLVTEPLRIHGKGGDMRAEATRLLEMVGLPAHFASRFPHQLSGGQARRVGVARALALDPRLIIADEPTAGLDMSVQAEVLNLLAEMQARLGIAILVITHNLNVVRHITDRMAIMYLGRFVEQGPTDRIWSAPCHPYTEALLSANPEPDPDAARARITLEGEMPSPRSRPAGCEFHGRCPRAREICASEAPDVSRQTPDHAYTCHFPVCTDASGG</sequence>
<dbReference type="NCBIfam" id="TIGR01727">
    <property type="entry name" value="oligo_HPY"/>
    <property type="match status" value="1"/>
</dbReference>